<reference evidence="25 26" key="1">
    <citation type="journal article" date="2014" name="Genome Biol.">
        <title>Transcriptome and methylome profiling reveals relics of genome dominance in the mesopolyploid Brassica oleracea.</title>
        <authorList>
            <person name="Parkin I.A."/>
            <person name="Koh C."/>
            <person name="Tang H."/>
            <person name="Robinson S.J."/>
            <person name="Kagale S."/>
            <person name="Clarke W.E."/>
            <person name="Town C.D."/>
            <person name="Nixon J."/>
            <person name="Krishnakumar V."/>
            <person name="Bidwell S.L."/>
            <person name="Denoeud F."/>
            <person name="Belcram H."/>
            <person name="Links M.G."/>
            <person name="Just J."/>
            <person name="Clarke C."/>
            <person name="Bender T."/>
            <person name="Huebert T."/>
            <person name="Mason A.S."/>
            <person name="Pires J.C."/>
            <person name="Barker G."/>
            <person name="Moore J."/>
            <person name="Walley P.G."/>
            <person name="Manoli S."/>
            <person name="Batley J."/>
            <person name="Edwards D."/>
            <person name="Nelson M.N."/>
            <person name="Wang X."/>
            <person name="Paterson A.H."/>
            <person name="King G."/>
            <person name="Bancroft I."/>
            <person name="Chalhoub B."/>
            <person name="Sharpe A.G."/>
        </authorList>
    </citation>
    <scope>NUCLEOTIDE SEQUENCE</scope>
    <source>
        <strain evidence="25 26">cv. TO1000</strain>
    </source>
</reference>
<feature type="transmembrane region" description="Helical" evidence="23">
    <location>
        <begin position="1080"/>
        <end position="1099"/>
    </location>
</feature>
<evidence type="ECO:0000256" key="6">
    <source>
        <dbReference type="ARBA" id="ARBA00022527"/>
    </source>
</evidence>
<keyword evidence="23" id="KW-0812">Transmembrane</keyword>
<evidence type="ECO:0000256" key="1">
    <source>
        <dbReference type="ARBA" id="ARBA00004123"/>
    </source>
</evidence>
<feature type="transmembrane region" description="Helical" evidence="23">
    <location>
        <begin position="1445"/>
        <end position="1464"/>
    </location>
</feature>
<feature type="region of interest" description="Disordered" evidence="22">
    <location>
        <begin position="323"/>
        <end position="408"/>
    </location>
</feature>
<evidence type="ECO:0000256" key="15">
    <source>
        <dbReference type="ARBA" id="ARBA00022990"/>
    </source>
</evidence>
<comment type="similarity">
    <text evidence="18">Belongs to the protein kinase superfamily. CMGC Ser/Thr protein kinase family.</text>
</comment>
<dbReference type="Pfam" id="PF03778">
    <property type="entry name" value="DUF321"/>
    <property type="match status" value="4"/>
</dbReference>
<sequence>MENDKQIESHHRKHHRSSSPSDEADKSSKRHKHRHHKHHHRRHHRHHRDKKGDDETELMDVTPIGVSHGGEDDVEEGEILDEEGLANVKTPDSDDESGEIKSDQFQGYHLPFDGVSGARNAETSNGVLTRESERKDKRWYKEYGGPSDRVGKRSDDNGRSSLSLENSESEEKRKNSNWSPTNRRQFNEVRARSRSRSHDREREMSRSRLVAADEFPVRGRHHDPSRDYLYDRVEAGRTEDNYYRRGRYGEDDRQYGREILERERSKERDMVREGSIRDKDSERSKRRERDSERRKERERGSRREIEAERERLKDYERERSIDRDRRREWERERRGRSSDRDRRREREVDYVRDRDNERGKSRDRTRYESRERKREKERENDKDRDKGRELKTDTEKYKNVDVDNGERYSLNSPNPCEYFITDDKALLYCVAPNYFAIRSRNEDAQNDNDEGVIWKSPEEEEEELNRIKEESRKRMEAILEKYKKKPDQQNELSSQDKGKDDVKENGAPDSASSSIVLAANADPAKDNSDIYAIDSDVAKTSLTTGAPPTMFGISHPERTLAPAGLGEGSPKSERSADMFHDDIFGESPAANQKVDHTRGKGDGVPMVRSGLYDNWDDAEGYYSYQFGELIDGRYEVIATHGKGVFSTVVRAKDLKAGPAEPEEVAIKIIRNNETMHKAGQTEVQILKKLAGSDREDKRHCVRFLSSFKYRNHLCLVFESLHLNLREVLKKFGRNIGLKLSAVRSYSKQLFIALKHLKNCGVLHCDIKPDNMLVNENKNVLKLCDFGNAMFAGKNEVTPYLVSRFYRSPEIILGLTYDHPLDIWSVGCCLYELYCGKVLFPGATNNDMLRLHMELKGPFPKKMLRKGAFIDQHFDHDLNFYATEEDNVSGKMMKRMIVNVKPKDFGSIIKGYPGEDPKMLAHFRDLLDKIFILDPEKRLTCFGYNVGVGGGVWVEFSPLAILNGNLLVLLTSTYHGLETVLKSFNALKAHRRSFQFLFFLVFSRVYILSDKLCYCHSGGLLGGESRARKQNMKGCTLSPPASLENSVLRFWRENPFLIFTKKLGFAVLAGKLGFPVSAGKLVFILTGKLVFSVLVGKLGFSFLAEKLGFSASAGKLVFILTGKLGFSVLAEKLDFSFLAGKLGFSVLAGKLVFILAGKLDFSVLTGKLDFSVSAGKIVLAWKLGFTFFGFGGKNRFGVKIGFYGIGRKTPFAVLAGKLDFAVFSRKTRFCGFFSRKTRFCDFSGKTRLYGFGGKFQFCGFGGKTRFFGFGGKLGFVVSAGKLVLVSIESVELNIVEVIGRRYNFGDGCDMNSCLFMVRERTRMILVTSPLVTYRRHSLHNPHTKSLQIRCQLRRSSQIPTVDLCNPRQTMNGFQIRTRDRSILCLARRKPEAATVEVEDDPLQSILRYLLWTAEAVYILWLFLLPYAPGDPVWAISSETVNSLLGLSLNFFFILPLTNSVGIHVLEAPVLHPMAEGLFNFVIAWTLMFAPLLYTDRKRDRFKSSLDVLWGLMMFLTNTFLIPYMAIRLNDADPDDKPSKRSQLGEAMTKGASVVGLTGATVCLISTLWSLYGRADGGFGGIMERWQYLIGYLGSERLAYAFIWDICLYTVFQPWLIGENLQNVKKSKVELVRYLRFVPVLGLLAYLLSLNLDD</sequence>
<evidence type="ECO:0000256" key="8">
    <source>
        <dbReference type="ARBA" id="ARBA00022664"/>
    </source>
</evidence>
<dbReference type="InterPro" id="IPR008271">
    <property type="entry name" value="Ser/Thr_kinase_AS"/>
</dbReference>
<evidence type="ECO:0000256" key="2">
    <source>
        <dbReference type="ARBA" id="ARBA00004286"/>
    </source>
</evidence>
<dbReference type="GO" id="GO:0004674">
    <property type="term" value="F:protein serine/threonine kinase activity"/>
    <property type="evidence" value="ECO:0007669"/>
    <property type="project" value="UniProtKB-KW"/>
</dbReference>
<feature type="compositionally biased region" description="Basic and acidic residues" evidence="22">
    <location>
        <begin position="185"/>
        <end position="206"/>
    </location>
</feature>
<comment type="subunit">
    <text evidence="21">Interacts with CLK1 C-terminus. Associates with the U5 snRNP and NCOR1 deacetylase complexes. Identified in the spliceosome C complex.</text>
</comment>
<evidence type="ECO:0000256" key="22">
    <source>
        <dbReference type="SAM" id="MobiDB-lite"/>
    </source>
</evidence>
<evidence type="ECO:0000256" key="10">
    <source>
        <dbReference type="ARBA" id="ARBA00022728"/>
    </source>
</evidence>
<dbReference type="GO" id="GO:0005524">
    <property type="term" value="F:ATP binding"/>
    <property type="evidence" value="ECO:0007669"/>
    <property type="project" value="UniProtKB-KW"/>
</dbReference>
<dbReference type="Proteomes" id="UP000032141">
    <property type="component" value="Chromosome C9"/>
</dbReference>
<evidence type="ECO:0000256" key="5">
    <source>
        <dbReference type="ARBA" id="ARBA00022499"/>
    </source>
</evidence>
<dbReference type="OMA" id="FMVRERT"/>
<dbReference type="Gene3D" id="1.10.510.10">
    <property type="entry name" value="Transferase(Phosphotransferase) domain 1"/>
    <property type="match status" value="1"/>
</dbReference>
<feature type="transmembrane region" description="Helical" evidence="23">
    <location>
        <begin position="1134"/>
        <end position="1156"/>
    </location>
</feature>
<evidence type="ECO:0000256" key="20">
    <source>
        <dbReference type="ARBA" id="ARBA00031858"/>
    </source>
</evidence>
<feature type="transmembrane region" description="Helical" evidence="23">
    <location>
        <begin position="1476"/>
        <end position="1494"/>
    </location>
</feature>
<feature type="compositionally biased region" description="Basic and acidic residues" evidence="22">
    <location>
        <begin position="480"/>
        <end position="506"/>
    </location>
</feature>
<dbReference type="PROSITE" id="PS50011">
    <property type="entry name" value="PROTEIN_KINASE_DOM"/>
    <property type="match status" value="1"/>
</dbReference>
<evidence type="ECO:0000256" key="4">
    <source>
        <dbReference type="ARBA" id="ARBA00022454"/>
    </source>
</evidence>
<dbReference type="GO" id="GO:0045292">
    <property type="term" value="P:mRNA cis splicing, via spliceosome"/>
    <property type="evidence" value="ECO:0007669"/>
    <property type="project" value="InterPro"/>
</dbReference>
<protein>
    <recommendedName>
        <fullName evidence="19">Serine/threonine-protein kinase PRP4 homolog</fullName>
        <ecNumber evidence="3">2.7.11.1</ecNumber>
    </recommendedName>
    <alternativeName>
        <fullName evidence="20">PRP4 pre-mRNA-processing factor 4 homolog</fullName>
    </alternativeName>
</protein>
<feature type="compositionally biased region" description="Acidic residues" evidence="22">
    <location>
        <begin position="72"/>
        <end position="84"/>
    </location>
</feature>
<feature type="compositionally biased region" description="Basic and acidic residues" evidence="22">
    <location>
        <begin position="130"/>
        <end position="141"/>
    </location>
</feature>
<feature type="region of interest" description="Disordered" evidence="22">
    <location>
        <begin position="480"/>
        <end position="514"/>
    </location>
</feature>
<feature type="transmembrane region" description="Helical" evidence="23">
    <location>
        <begin position="1631"/>
        <end position="1650"/>
    </location>
</feature>
<name>A0A0D3E7X7_BRAOL</name>
<keyword evidence="14" id="KW-0832">Ubl conjugation</keyword>
<dbReference type="FunFam" id="1.10.510.10:FF:000078">
    <property type="entry name" value="Serine/threonine-protein kinase PRP4 homolog"/>
    <property type="match status" value="1"/>
</dbReference>
<keyword evidence="9" id="KW-0808">Transferase</keyword>
<dbReference type="CDD" id="cd14135">
    <property type="entry name" value="STKc_PRP4"/>
    <property type="match status" value="1"/>
</dbReference>
<feature type="compositionally biased region" description="Basic and acidic residues" evidence="22">
    <location>
        <begin position="222"/>
        <end position="310"/>
    </location>
</feature>
<dbReference type="PANTHER" id="PTHR36367">
    <property type="entry name" value="TRANSMEMBRANE PROTEIN"/>
    <property type="match status" value="1"/>
</dbReference>
<dbReference type="SUPFAM" id="SSF56112">
    <property type="entry name" value="Protein kinase-like (PK-like)"/>
    <property type="match status" value="1"/>
</dbReference>
<evidence type="ECO:0000256" key="12">
    <source>
        <dbReference type="ARBA" id="ARBA00022777"/>
    </source>
</evidence>
<keyword evidence="8" id="KW-0507">mRNA processing</keyword>
<evidence type="ECO:0000256" key="11">
    <source>
        <dbReference type="ARBA" id="ARBA00022741"/>
    </source>
</evidence>
<keyword evidence="13" id="KW-0067">ATP-binding</keyword>
<feature type="compositionally biased region" description="Basic and acidic residues" evidence="22">
    <location>
        <begin position="323"/>
        <end position="406"/>
    </location>
</feature>
<feature type="transmembrane region" description="Helical" evidence="23">
    <location>
        <begin position="1407"/>
        <end position="1425"/>
    </location>
</feature>
<reference evidence="25" key="2">
    <citation type="submission" date="2015-03" db="UniProtKB">
        <authorList>
            <consortium name="EnsemblPlants"/>
        </authorList>
    </citation>
    <scope>IDENTIFICATION</scope>
</reference>
<dbReference type="Pfam" id="PF00069">
    <property type="entry name" value="Pkinase"/>
    <property type="match status" value="1"/>
</dbReference>
<evidence type="ECO:0000256" key="17">
    <source>
        <dbReference type="ARBA" id="ARBA00023242"/>
    </source>
</evidence>
<comment type="subcellular location">
    <subcellularLocation>
        <location evidence="2">Chromosome</location>
    </subcellularLocation>
    <subcellularLocation>
        <location evidence="1">Nucleus</location>
    </subcellularLocation>
</comment>
<feature type="region of interest" description="Disordered" evidence="22">
    <location>
        <begin position="445"/>
        <end position="468"/>
    </location>
</feature>
<feature type="compositionally biased region" description="Basic and acidic residues" evidence="22">
    <location>
        <begin position="149"/>
        <end position="158"/>
    </location>
</feature>
<keyword evidence="17" id="KW-0539">Nucleus</keyword>
<dbReference type="EnsemblPlants" id="Bo9g075900.1">
    <property type="protein sequence ID" value="Bo9g075900.1"/>
    <property type="gene ID" value="Bo9g075900"/>
</dbReference>
<keyword evidence="5" id="KW-1017">Isopeptide bond</keyword>
<evidence type="ECO:0000256" key="21">
    <source>
        <dbReference type="ARBA" id="ARBA00046964"/>
    </source>
</evidence>
<proteinExistence type="inferred from homology"/>
<keyword evidence="10" id="KW-0747">Spliceosome</keyword>
<organism evidence="25 26">
    <name type="scientific">Brassica oleracea var. oleracea</name>
    <dbReference type="NCBI Taxonomy" id="109376"/>
    <lineage>
        <taxon>Eukaryota</taxon>
        <taxon>Viridiplantae</taxon>
        <taxon>Streptophyta</taxon>
        <taxon>Embryophyta</taxon>
        <taxon>Tracheophyta</taxon>
        <taxon>Spermatophyta</taxon>
        <taxon>Magnoliopsida</taxon>
        <taxon>eudicotyledons</taxon>
        <taxon>Gunneridae</taxon>
        <taxon>Pentapetalae</taxon>
        <taxon>rosids</taxon>
        <taxon>malvids</taxon>
        <taxon>Brassicales</taxon>
        <taxon>Brassicaceae</taxon>
        <taxon>Brassiceae</taxon>
        <taxon>Brassica</taxon>
    </lineage>
</organism>
<feature type="transmembrane region" description="Helical" evidence="23">
    <location>
        <begin position="1106"/>
        <end position="1128"/>
    </location>
</feature>
<keyword evidence="4" id="KW-0158">Chromosome</keyword>
<dbReference type="InterPro" id="IPR000719">
    <property type="entry name" value="Prot_kinase_dom"/>
</dbReference>
<keyword evidence="15" id="KW-0007">Acetylation</keyword>
<dbReference type="Gene3D" id="3.30.200.20">
    <property type="entry name" value="Phosphorylase Kinase, domain 1"/>
    <property type="match status" value="1"/>
</dbReference>
<dbReference type="Gramene" id="Bo9g075900.1">
    <property type="protein sequence ID" value="Bo9g075900.1"/>
    <property type="gene ID" value="Bo9g075900"/>
</dbReference>
<evidence type="ECO:0000256" key="7">
    <source>
        <dbReference type="ARBA" id="ARBA00022553"/>
    </source>
</evidence>
<dbReference type="STRING" id="109376.A0A0D3E7X7"/>
<keyword evidence="23" id="KW-1133">Transmembrane helix</keyword>
<dbReference type="eggNOG" id="KOG0670">
    <property type="taxonomic scope" value="Eukaryota"/>
</dbReference>
<evidence type="ECO:0000256" key="16">
    <source>
        <dbReference type="ARBA" id="ARBA00023187"/>
    </source>
</evidence>
<evidence type="ECO:0000256" key="3">
    <source>
        <dbReference type="ARBA" id="ARBA00012513"/>
    </source>
</evidence>
<dbReference type="FunFam" id="3.30.200.20:FF:000123">
    <property type="entry name" value="serine/threonine-protein kinase PRP4 homolog"/>
    <property type="match status" value="1"/>
</dbReference>
<keyword evidence="16" id="KW-0508">mRNA splicing</keyword>
<dbReference type="GO" id="GO:0005681">
    <property type="term" value="C:spliceosomal complex"/>
    <property type="evidence" value="ECO:0007669"/>
    <property type="project" value="UniProtKB-KW"/>
</dbReference>
<keyword evidence="26" id="KW-1185">Reference proteome</keyword>
<dbReference type="InterPro" id="IPR005529">
    <property type="entry name" value="DUF321"/>
</dbReference>
<dbReference type="HOGENOM" id="CLU_242448_0_0_1"/>
<dbReference type="InterPro" id="IPR044092">
    <property type="entry name" value="STKc_PRP4"/>
</dbReference>
<keyword evidence="11" id="KW-0547">Nucleotide-binding</keyword>
<feature type="compositionally biased region" description="Basic residues" evidence="22">
    <location>
        <begin position="28"/>
        <end position="49"/>
    </location>
</feature>
<evidence type="ECO:0000313" key="25">
    <source>
        <dbReference type="EnsemblPlants" id="Bo9g075900.1"/>
    </source>
</evidence>
<evidence type="ECO:0000256" key="18">
    <source>
        <dbReference type="ARBA" id="ARBA00023596"/>
    </source>
</evidence>
<feature type="transmembrane region" description="Helical" evidence="23">
    <location>
        <begin position="1545"/>
        <end position="1567"/>
    </location>
</feature>
<dbReference type="EC" id="2.7.11.1" evidence="3"/>
<evidence type="ECO:0000256" key="13">
    <source>
        <dbReference type="ARBA" id="ARBA00022840"/>
    </source>
</evidence>
<evidence type="ECO:0000259" key="24">
    <source>
        <dbReference type="PROSITE" id="PS50011"/>
    </source>
</evidence>
<dbReference type="PANTHER" id="PTHR36367:SF2">
    <property type="entry name" value="TRANSMEMBRANE PROTEIN"/>
    <property type="match status" value="1"/>
</dbReference>
<evidence type="ECO:0000256" key="23">
    <source>
        <dbReference type="SAM" id="Phobius"/>
    </source>
</evidence>
<evidence type="ECO:0000256" key="14">
    <source>
        <dbReference type="ARBA" id="ARBA00022843"/>
    </source>
</evidence>
<evidence type="ECO:0000256" key="19">
    <source>
        <dbReference type="ARBA" id="ARBA00023637"/>
    </source>
</evidence>
<dbReference type="GO" id="GO:0005694">
    <property type="term" value="C:chromosome"/>
    <property type="evidence" value="ECO:0007669"/>
    <property type="project" value="UniProtKB-SubCell"/>
</dbReference>
<feature type="transmembrane region" description="Helical" evidence="23">
    <location>
        <begin position="1506"/>
        <end position="1525"/>
    </location>
</feature>
<keyword evidence="23" id="KW-0472">Membrane</keyword>
<feature type="domain" description="Protein kinase" evidence="24">
    <location>
        <begin position="634"/>
        <end position="953"/>
    </location>
</feature>
<keyword evidence="7" id="KW-0597">Phosphoprotein</keyword>
<keyword evidence="12" id="KW-0418">Kinase</keyword>
<feature type="transmembrane region" description="Helical" evidence="23">
    <location>
        <begin position="1587"/>
        <end position="1610"/>
    </location>
</feature>
<keyword evidence="6" id="KW-0723">Serine/threonine-protein kinase</keyword>
<accession>A0A0D3E7X7</accession>
<dbReference type="SMART" id="SM00220">
    <property type="entry name" value="S_TKc"/>
    <property type="match status" value="1"/>
</dbReference>
<dbReference type="InterPro" id="IPR011009">
    <property type="entry name" value="Kinase-like_dom_sf"/>
</dbReference>
<evidence type="ECO:0000256" key="9">
    <source>
        <dbReference type="ARBA" id="ARBA00022679"/>
    </source>
</evidence>
<evidence type="ECO:0000313" key="26">
    <source>
        <dbReference type="Proteomes" id="UP000032141"/>
    </source>
</evidence>
<feature type="region of interest" description="Disordered" evidence="22">
    <location>
        <begin position="1"/>
        <end position="310"/>
    </location>
</feature>
<dbReference type="PROSITE" id="PS00108">
    <property type="entry name" value="PROTEIN_KINASE_ST"/>
    <property type="match status" value="1"/>
</dbReference>